<keyword evidence="4" id="KW-0325">Glycoprotein</keyword>
<dbReference type="Pfam" id="PF00147">
    <property type="entry name" value="Fibrinogen_C"/>
    <property type="match status" value="1"/>
</dbReference>
<dbReference type="PROSITE" id="PS51406">
    <property type="entry name" value="FIBRINOGEN_C_2"/>
    <property type="match status" value="1"/>
</dbReference>
<feature type="region of interest" description="Disordered" evidence="5">
    <location>
        <begin position="159"/>
        <end position="183"/>
    </location>
</feature>
<dbReference type="GO" id="GO:0034116">
    <property type="term" value="P:positive regulation of heterotypic cell-cell adhesion"/>
    <property type="evidence" value="ECO:0007669"/>
    <property type="project" value="TreeGrafter"/>
</dbReference>
<dbReference type="SUPFAM" id="SSF56496">
    <property type="entry name" value="Fibrinogen C-terminal domain-like"/>
    <property type="match status" value="1"/>
</dbReference>
<dbReference type="Proteomes" id="UP001497497">
    <property type="component" value="Unassembled WGS sequence"/>
</dbReference>
<dbReference type="InterPro" id="IPR036056">
    <property type="entry name" value="Fibrinogen-like_C"/>
</dbReference>
<accession>A0AAV2I1S0</accession>
<protein>
    <recommendedName>
        <fullName evidence="6">Fibrinogen C-terminal domain-containing protein</fullName>
    </recommendedName>
</protein>
<dbReference type="CDD" id="cd00087">
    <property type="entry name" value="FReD"/>
    <property type="match status" value="1"/>
</dbReference>
<dbReference type="GO" id="GO:0005577">
    <property type="term" value="C:fibrinogen complex"/>
    <property type="evidence" value="ECO:0007669"/>
    <property type="project" value="TreeGrafter"/>
</dbReference>
<evidence type="ECO:0000256" key="2">
    <source>
        <dbReference type="ARBA" id="ARBA00022525"/>
    </source>
</evidence>
<proteinExistence type="predicted"/>
<evidence type="ECO:0000313" key="7">
    <source>
        <dbReference type="EMBL" id="CAL1540611.1"/>
    </source>
</evidence>
<dbReference type="PANTHER" id="PTHR47221">
    <property type="entry name" value="FIBRINOGEN ALPHA CHAIN"/>
    <property type="match status" value="1"/>
</dbReference>
<evidence type="ECO:0000256" key="1">
    <source>
        <dbReference type="ARBA" id="ARBA00004613"/>
    </source>
</evidence>
<dbReference type="InterPro" id="IPR002181">
    <property type="entry name" value="Fibrinogen_a/b/g_C_dom"/>
</dbReference>
<keyword evidence="8" id="KW-1185">Reference proteome</keyword>
<reference evidence="7 8" key="1">
    <citation type="submission" date="2024-04" db="EMBL/GenBank/DDBJ databases">
        <authorList>
            <consortium name="Genoscope - CEA"/>
            <person name="William W."/>
        </authorList>
    </citation>
    <scope>NUCLEOTIDE SEQUENCE [LARGE SCALE GENOMIC DNA]</scope>
</reference>
<dbReference type="PANTHER" id="PTHR47221:SF5">
    <property type="entry name" value="FIBRINOGEN C-TERMINAL DOMAIN-CONTAINING PROTEIN"/>
    <property type="match status" value="1"/>
</dbReference>
<comment type="subcellular location">
    <subcellularLocation>
        <location evidence="1">Secreted</location>
    </subcellularLocation>
</comment>
<sequence length="586" mass="67439">MRPVPPAMKHPMFSACGSWVYALALLAQCHLLFGTLWANASRSHSSPHCSSTFHVWQPGLEAQQMIRDVYNKMDNLTSYTKYEIAEMKAVLAQETSRINNWTFAVDKRVFQLQIDNLDVELVQAKNSEGTAKLQMQVEHVDRRVDDLERWMYNVRNKLRSSRSSNGGSSIGDDSLGNIPQQQGISPDVGAMLKNSVGDLKAEWILLKRDLESVKKEGLQLLDVQRELRNDTSTLRASLNTTRAETRELEMKVYEYVDKQLKMEKKMERAIADTDHVKFQMEQHKMDIRQQEASISSLYTTTSDLQKNISDIQAKLTGSLGHRQPQLHVINPEDEISRERVHDDADVIVGGPPETDSKSAKVTSLPRDCHDVYTAGFTVSAVYQVLPENSPFLVPVYCEMINDTGYTLLQRRIDGTISFNRRWSEYKHGFGNPYGELWAGNELIHLLTTQKSYTLRIDFWTWEGSKHYAEYSRFYVESEKDNYKLLVGEYTGDAGDSLIYHDKMAFSTEDMDNDLHERHCAAENKGGWWYNSCFYSQLNGLYHTAWYSQSQSHYSDGIVWYTLKDSEFYSLKKVEMKIRPNKPRAEE</sequence>
<dbReference type="InterPro" id="IPR020837">
    <property type="entry name" value="Fibrinogen_CS"/>
</dbReference>
<evidence type="ECO:0000259" key="6">
    <source>
        <dbReference type="PROSITE" id="PS51406"/>
    </source>
</evidence>
<dbReference type="AlphaFoldDB" id="A0AAV2I1S0"/>
<evidence type="ECO:0000256" key="3">
    <source>
        <dbReference type="ARBA" id="ARBA00023157"/>
    </source>
</evidence>
<dbReference type="PROSITE" id="PS00514">
    <property type="entry name" value="FIBRINOGEN_C_1"/>
    <property type="match status" value="1"/>
</dbReference>
<dbReference type="GO" id="GO:0005201">
    <property type="term" value="F:extracellular matrix structural constituent"/>
    <property type="evidence" value="ECO:0007669"/>
    <property type="project" value="TreeGrafter"/>
</dbReference>
<evidence type="ECO:0000313" key="8">
    <source>
        <dbReference type="Proteomes" id="UP001497497"/>
    </source>
</evidence>
<organism evidence="7 8">
    <name type="scientific">Lymnaea stagnalis</name>
    <name type="common">Great pond snail</name>
    <name type="synonym">Helix stagnalis</name>
    <dbReference type="NCBI Taxonomy" id="6523"/>
    <lineage>
        <taxon>Eukaryota</taxon>
        <taxon>Metazoa</taxon>
        <taxon>Spiralia</taxon>
        <taxon>Lophotrochozoa</taxon>
        <taxon>Mollusca</taxon>
        <taxon>Gastropoda</taxon>
        <taxon>Heterobranchia</taxon>
        <taxon>Euthyneura</taxon>
        <taxon>Panpulmonata</taxon>
        <taxon>Hygrophila</taxon>
        <taxon>Lymnaeoidea</taxon>
        <taxon>Lymnaeidae</taxon>
        <taxon>Lymnaea</taxon>
    </lineage>
</organism>
<comment type="caution">
    <text evidence="7">The sequence shown here is derived from an EMBL/GenBank/DDBJ whole genome shotgun (WGS) entry which is preliminary data.</text>
</comment>
<keyword evidence="3" id="KW-1015">Disulfide bond</keyword>
<dbReference type="SMART" id="SM00186">
    <property type="entry name" value="FBG"/>
    <property type="match status" value="1"/>
</dbReference>
<dbReference type="InterPro" id="IPR037579">
    <property type="entry name" value="FIB_ANG-like"/>
</dbReference>
<keyword evidence="2" id="KW-0964">Secreted</keyword>
<dbReference type="GO" id="GO:0030674">
    <property type="term" value="F:protein-macromolecule adaptor activity"/>
    <property type="evidence" value="ECO:0007669"/>
    <property type="project" value="TreeGrafter"/>
</dbReference>
<dbReference type="Gene3D" id="3.90.215.10">
    <property type="entry name" value="Gamma Fibrinogen, chain A, domain 1"/>
    <property type="match status" value="1"/>
</dbReference>
<feature type="compositionally biased region" description="Low complexity" evidence="5">
    <location>
        <begin position="161"/>
        <end position="178"/>
    </location>
</feature>
<dbReference type="InterPro" id="IPR014716">
    <property type="entry name" value="Fibrinogen_a/b/g_C_1"/>
</dbReference>
<dbReference type="FunFam" id="3.90.215.10:FF:000001">
    <property type="entry name" value="Tenascin isoform 1"/>
    <property type="match status" value="1"/>
</dbReference>
<evidence type="ECO:0000256" key="4">
    <source>
        <dbReference type="ARBA" id="ARBA00023180"/>
    </source>
</evidence>
<dbReference type="EMBL" id="CAXITT010000389">
    <property type="protein sequence ID" value="CAL1540611.1"/>
    <property type="molecule type" value="Genomic_DNA"/>
</dbReference>
<gene>
    <name evidence="7" type="ORF">GSLYS_00014260001</name>
</gene>
<evidence type="ECO:0000256" key="5">
    <source>
        <dbReference type="SAM" id="MobiDB-lite"/>
    </source>
</evidence>
<feature type="domain" description="Fibrinogen C-terminal" evidence="6">
    <location>
        <begin position="359"/>
        <end position="581"/>
    </location>
</feature>
<name>A0AAV2I1S0_LYMST</name>